<dbReference type="Pfam" id="PF08011">
    <property type="entry name" value="PDDEXK_9"/>
    <property type="match status" value="1"/>
</dbReference>
<dbReference type="PANTHER" id="PTHR34825:SF1">
    <property type="entry name" value="AAA-ATPASE-LIKE DOMAIN-CONTAINING PROTEIN"/>
    <property type="match status" value="1"/>
</dbReference>
<accession>A0A1H4C8N1</accession>
<keyword evidence="2" id="KW-1185">Reference proteome</keyword>
<dbReference type="PANTHER" id="PTHR34825">
    <property type="entry name" value="CONSERVED PROTEIN, WITH A WEAK D-GALACTARATE DEHYDRATASE/ALTRONATE HYDROLASE DOMAIN"/>
    <property type="match status" value="1"/>
</dbReference>
<reference evidence="1 2" key="1">
    <citation type="submission" date="2016-10" db="EMBL/GenBank/DDBJ databases">
        <authorList>
            <person name="de Groot N.N."/>
        </authorList>
    </citation>
    <scope>NUCLEOTIDE SEQUENCE [LARGE SCALE GENOMIC DNA]</scope>
    <source>
        <strain evidence="1 2">Vu-144</strain>
    </source>
</reference>
<dbReference type="AlphaFoldDB" id="A0A1H4C8N1"/>
<dbReference type="Proteomes" id="UP000199041">
    <property type="component" value="Unassembled WGS sequence"/>
</dbReference>
<organism evidence="1 2">
    <name type="scientific">Arachidicoccus rhizosphaerae</name>
    <dbReference type="NCBI Taxonomy" id="551991"/>
    <lineage>
        <taxon>Bacteria</taxon>
        <taxon>Pseudomonadati</taxon>
        <taxon>Bacteroidota</taxon>
        <taxon>Chitinophagia</taxon>
        <taxon>Chitinophagales</taxon>
        <taxon>Chitinophagaceae</taxon>
        <taxon>Arachidicoccus</taxon>
    </lineage>
</organism>
<dbReference type="InterPro" id="IPR012547">
    <property type="entry name" value="PDDEXK_9"/>
</dbReference>
<dbReference type="RefSeq" id="WP_170831275.1">
    <property type="nucleotide sequence ID" value="NZ_FNQY01000029.1"/>
</dbReference>
<name>A0A1H4C8N1_9BACT</name>
<proteinExistence type="predicted"/>
<sequence>QWYNGYTWNMKTWVYNPFSVLNFMDDPIFDNYWYATGTPTFLFKLLKKSKLFDVDGMRIGRSDLATFDISNADPGPLLFQTGYLTIKKTSADRKVIELGYPNEEVKESFLNGLLSTYREIYPTGSMPVISNIKEALRNGDIGGLVNQLNSLVATIPYDHWNAGTESIFTVVTFLAFKLAGIDVHTEVHSAKGRCDVLAMTDRYIYVIELKLDGTAEEALQQIKDKGYLQPYAADARKKLAVGITFSSEKREVSQYQVVEC</sequence>
<evidence type="ECO:0000313" key="1">
    <source>
        <dbReference type="EMBL" id="SEA56744.1"/>
    </source>
</evidence>
<feature type="non-terminal residue" evidence="1">
    <location>
        <position position="1"/>
    </location>
</feature>
<dbReference type="EMBL" id="FNQY01000029">
    <property type="protein sequence ID" value="SEA56744.1"/>
    <property type="molecule type" value="Genomic_DNA"/>
</dbReference>
<protein>
    <submittedName>
        <fullName evidence="1">PD-(D/E)XK nuclease superfamily protein</fullName>
    </submittedName>
</protein>
<dbReference type="STRING" id="551991.SAMN05192529_1291"/>
<gene>
    <name evidence="1" type="ORF">SAMN05192529_1291</name>
</gene>
<evidence type="ECO:0000313" key="2">
    <source>
        <dbReference type="Proteomes" id="UP000199041"/>
    </source>
</evidence>